<proteinExistence type="predicted"/>
<feature type="region of interest" description="Disordered" evidence="1">
    <location>
        <begin position="1"/>
        <end position="29"/>
    </location>
</feature>
<protein>
    <submittedName>
        <fullName evidence="2">Protein yellow</fullName>
    </submittedName>
</protein>
<dbReference type="Gene3D" id="2.120.10.30">
    <property type="entry name" value="TolB, C-terminal domain"/>
    <property type="match status" value="1"/>
</dbReference>
<keyword evidence="3" id="KW-1185">Reference proteome</keyword>
<evidence type="ECO:0000313" key="3">
    <source>
        <dbReference type="Proteomes" id="UP001219518"/>
    </source>
</evidence>
<feature type="compositionally biased region" description="Basic and acidic residues" evidence="1">
    <location>
        <begin position="398"/>
        <end position="411"/>
    </location>
</feature>
<accession>A0AAE1L9T2</accession>
<feature type="compositionally biased region" description="Acidic residues" evidence="1">
    <location>
        <begin position="348"/>
        <end position="359"/>
    </location>
</feature>
<dbReference type="EMBL" id="JAHWGI010000289">
    <property type="protein sequence ID" value="KAK3912036.1"/>
    <property type="molecule type" value="Genomic_DNA"/>
</dbReference>
<reference evidence="2" key="2">
    <citation type="journal article" date="2023" name="BMC Genomics">
        <title>Pest status, molecular evolution, and epigenetic factors derived from the genome assembly of Frankliniella fusca, a thysanopteran phytovirus vector.</title>
        <authorList>
            <person name="Catto M.A."/>
            <person name="Labadie P.E."/>
            <person name="Jacobson A.L."/>
            <person name="Kennedy G.G."/>
            <person name="Srinivasan R."/>
            <person name="Hunt B.G."/>
        </authorList>
    </citation>
    <scope>NUCLEOTIDE SEQUENCE</scope>
    <source>
        <strain evidence="2">PL_HMW_Pooled</strain>
    </source>
</reference>
<feature type="region of interest" description="Disordered" evidence="1">
    <location>
        <begin position="348"/>
        <end position="411"/>
    </location>
</feature>
<organism evidence="2 3">
    <name type="scientific">Frankliniella fusca</name>
    <dbReference type="NCBI Taxonomy" id="407009"/>
    <lineage>
        <taxon>Eukaryota</taxon>
        <taxon>Metazoa</taxon>
        <taxon>Ecdysozoa</taxon>
        <taxon>Arthropoda</taxon>
        <taxon>Hexapoda</taxon>
        <taxon>Insecta</taxon>
        <taxon>Pterygota</taxon>
        <taxon>Neoptera</taxon>
        <taxon>Paraneoptera</taxon>
        <taxon>Thysanoptera</taxon>
        <taxon>Terebrantia</taxon>
        <taxon>Thripoidea</taxon>
        <taxon>Thripidae</taxon>
        <taxon>Frankliniella</taxon>
    </lineage>
</organism>
<evidence type="ECO:0000256" key="1">
    <source>
        <dbReference type="SAM" id="MobiDB-lite"/>
    </source>
</evidence>
<feature type="compositionally biased region" description="Basic residues" evidence="1">
    <location>
        <begin position="168"/>
        <end position="180"/>
    </location>
</feature>
<name>A0AAE1L9T2_9NEOP</name>
<feature type="compositionally biased region" description="Acidic residues" evidence="1">
    <location>
        <begin position="379"/>
        <end position="397"/>
    </location>
</feature>
<reference evidence="2" key="1">
    <citation type="submission" date="2021-07" db="EMBL/GenBank/DDBJ databases">
        <authorList>
            <person name="Catto M.A."/>
            <person name="Jacobson A."/>
            <person name="Kennedy G."/>
            <person name="Labadie P."/>
            <person name="Hunt B.G."/>
            <person name="Srinivasan R."/>
        </authorList>
    </citation>
    <scope>NUCLEOTIDE SEQUENCE</scope>
    <source>
        <strain evidence="2">PL_HMW_Pooled</strain>
        <tissue evidence="2">Head</tissue>
    </source>
</reference>
<dbReference type="AlphaFoldDB" id="A0AAE1L9T2"/>
<dbReference type="Proteomes" id="UP001219518">
    <property type="component" value="Unassembled WGS sequence"/>
</dbReference>
<dbReference type="InterPro" id="IPR011042">
    <property type="entry name" value="6-blade_b-propeller_TolB-like"/>
</dbReference>
<gene>
    <name evidence="2" type="ORF">KUF71_021606</name>
</gene>
<feature type="region of interest" description="Disordered" evidence="1">
    <location>
        <begin position="147"/>
        <end position="193"/>
    </location>
</feature>
<comment type="caution">
    <text evidence="2">The sequence shown here is derived from an EMBL/GenBank/DDBJ whole genome shotgun (WGS) entry which is preliminary data.</text>
</comment>
<evidence type="ECO:0000313" key="2">
    <source>
        <dbReference type="EMBL" id="KAK3912036.1"/>
    </source>
</evidence>
<sequence length="542" mass="58847">MRVKRVRDRLRGGPAPPRAFPTPAEQQLSQPECLQSATAVALEQGRGAVRLWVLDSGETPTQALASGSGAAKARFPPKVVVYNLRPRASRAWMRPFDGVPSSAVSGLAVDPGAQDTRAYVGYPEAPGGAALIVLSLKNKAFWHVRLQGMSPPPPQPQHAEAETAQATGRRRGRGGRRRLPRQAPRSGRSAPTHWDVAVLRGATKRPRMVLTPRGSPHIYDVALDALRGAAPDANHRDDALVPAAELGARRLVSKPVPSSWSSGLLADPEGGLLFFQASRAPGACTGAVMRWDPRRGAGPYGYAVLHRDNVSLPLTSAIFLDGQGAAWAACTTFAEHHGCDTAIHHAYEDEEEEEEVVEDDDRKYRAMYPDDDGRYPAEYPDDEDDDDVDSQDDDDDEHDHVNLETKHADDVGHVNDLPPVFRRGSSCRFPRAVGWRVRDVADRGERRAKAGAGGQGEHAEPQEYVCMSSKTRPPSQRAAAGNSGDPNTIMITRRAGHNGGRRLGGGTVLVHQDADAHADGRRIAAVTHCVRLHWDELHEPEQ</sequence>